<dbReference type="GO" id="GO:0003941">
    <property type="term" value="F:L-serine ammonia-lyase activity"/>
    <property type="evidence" value="ECO:0007669"/>
    <property type="project" value="UniProtKB-EC"/>
</dbReference>
<proteinExistence type="inferred from homology"/>
<organism evidence="3 4">
    <name type="scientific">Peptoniphilus equinus</name>
    <dbReference type="NCBI Taxonomy" id="3016343"/>
    <lineage>
        <taxon>Bacteria</taxon>
        <taxon>Bacillati</taxon>
        <taxon>Bacillota</taxon>
        <taxon>Tissierellia</taxon>
        <taxon>Tissierellales</taxon>
        <taxon>Peptoniphilaceae</taxon>
        <taxon>Peptoniphilus</taxon>
    </lineage>
</organism>
<dbReference type="InterPro" id="IPR005130">
    <property type="entry name" value="Ser_deHydtase-like_asu"/>
</dbReference>
<dbReference type="Pfam" id="PF03313">
    <property type="entry name" value="SDH_alpha"/>
    <property type="match status" value="1"/>
</dbReference>
<dbReference type="PANTHER" id="PTHR30501:SF2">
    <property type="entry name" value="UPF0597 PROTEIN YHAM"/>
    <property type="match status" value="1"/>
</dbReference>
<dbReference type="RefSeq" id="WP_271191361.1">
    <property type="nucleotide sequence ID" value="NZ_CP115667.1"/>
</dbReference>
<keyword evidence="4" id="KW-1185">Reference proteome</keyword>
<sequence>MDYKAFLRQELQPAFGCTEPIALAFAAAKAKELLGRDPERIEAKLSGNMIKNANSVFVPGTDGRKGIPISIVAGAFLGDPSRDLEVLMDVDKADLAECDKKIEDGILTVTHKKGVENLYIDMNVFAGDDSAEVIIENDHTGIIYMKKNDDVLLDKGAAVSHDDTVDLSFDAIYDFAKTCDYSDIKDILTRQMDYNLDIAEEGLNNHWGSNIGSTILDHSPTGSVDRYVAYAAAGSDARMSGCEKPVVINSGSGNQGITVTLPVLLYAKDHDIDEDTLYRGLIFSNLIALYMKDLIGKLSAYCGVVSASAASVCAIGFMRGDDKTILADTLTNALAVNSGVICDGAKASCAGKIASSLRNAFLAHDQALSHNSYLPGDGIVKDDIDTTIQTVATIAKDGMKVTDEVILEEMLEN</sequence>
<name>A0ABY7QU70_9FIRM</name>
<dbReference type="PIRSF" id="PIRSF006054">
    <property type="entry name" value="UCP006054"/>
    <property type="match status" value="1"/>
</dbReference>
<dbReference type="Proteomes" id="UP001210339">
    <property type="component" value="Chromosome"/>
</dbReference>
<gene>
    <name evidence="3" type="ORF">O6R05_07460</name>
</gene>
<protein>
    <recommendedName>
        <fullName evidence="1">UPF0597 protein O6R05_07460</fullName>
    </recommendedName>
</protein>
<dbReference type="InterPro" id="IPR021144">
    <property type="entry name" value="UPF0597"/>
</dbReference>
<dbReference type="PANTHER" id="PTHR30501">
    <property type="entry name" value="UPF0597 PROTEIN YHAM"/>
    <property type="match status" value="1"/>
</dbReference>
<dbReference type="EMBL" id="CP115667">
    <property type="protein sequence ID" value="WBW49830.1"/>
    <property type="molecule type" value="Genomic_DNA"/>
</dbReference>
<accession>A0ABY7QU70</accession>
<evidence type="ECO:0000259" key="2">
    <source>
        <dbReference type="Pfam" id="PF03313"/>
    </source>
</evidence>
<comment type="similarity">
    <text evidence="1">Belongs to the UPF0597 family.</text>
</comment>
<dbReference type="HAMAP" id="MF_01845">
    <property type="entry name" value="UPF0597"/>
    <property type="match status" value="1"/>
</dbReference>
<feature type="domain" description="Serine dehydratase-like alpha subunit" evidence="2">
    <location>
        <begin position="164"/>
        <end position="408"/>
    </location>
</feature>
<evidence type="ECO:0000256" key="1">
    <source>
        <dbReference type="HAMAP-Rule" id="MF_01845"/>
    </source>
</evidence>
<evidence type="ECO:0000313" key="3">
    <source>
        <dbReference type="EMBL" id="WBW49830.1"/>
    </source>
</evidence>
<evidence type="ECO:0000313" key="4">
    <source>
        <dbReference type="Proteomes" id="UP001210339"/>
    </source>
</evidence>
<keyword evidence="3" id="KW-0456">Lyase</keyword>
<reference evidence="3 4" key="1">
    <citation type="submission" date="2023-01" db="EMBL/GenBank/DDBJ databases">
        <authorList>
            <person name="Lee S.H."/>
            <person name="Jung H.S."/>
            <person name="Yun J.U."/>
        </authorList>
    </citation>
    <scope>NUCLEOTIDE SEQUENCE [LARGE SCALE GENOMIC DNA]</scope>
    <source>
        <strain evidence="3 4">CBA3646</strain>
    </source>
</reference>